<evidence type="ECO:0000313" key="1">
    <source>
        <dbReference type="EMBL" id="RVX66303.1"/>
    </source>
</evidence>
<organism evidence="1 2">
    <name type="scientific">Exophiala mesophila</name>
    <name type="common">Black yeast-like fungus</name>
    <dbReference type="NCBI Taxonomy" id="212818"/>
    <lineage>
        <taxon>Eukaryota</taxon>
        <taxon>Fungi</taxon>
        <taxon>Dikarya</taxon>
        <taxon>Ascomycota</taxon>
        <taxon>Pezizomycotina</taxon>
        <taxon>Eurotiomycetes</taxon>
        <taxon>Chaetothyriomycetidae</taxon>
        <taxon>Chaetothyriales</taxon>
        <taxon>Herpotrichiellaceae</taxon>
        <taxon>Exophiala</taxon>
    </lineage>
</organism>
<dbReference type="AlphaFoldDB" id="A0A438MRP3"/>
<dbReference type="GO" id="GO:0019171">
    <property type="term" value="F:(3R)-hydroxyacyl-[acyl-carrier-protein] dehydratase activity"/>
    <property type="evidence" value="ECO:0007669"/>
    <property type="project" value="TreeGrafter"/>
</dbReference>
<dbReference type="SUPFAM" id="SSF54637">
    <property type="entry name" value="Thioesterase/thiol ester dehydrase-isomerase"/>
    <property type="match status" value="1"/>
</dbReference>
<dbReference type="Proteomes" id="UP000288859">
    <property type="component" value="Unassembled WGS sequence"/>
</dbReference>
<name>A0A438MRP3_EXOME</name>
<dbReference type="Gene3D" id="3.10.129.10">
    <property type="entry name" value="Hotdog Thioesterase"/>
    <property type="match status" value="1"/>
</dbReference>
<dbReference type="PANTHER" id="PTHR28152:SF1">
    <property type="entry name" value="HYDROXYACYL-THIOESTER DEHYDRATASE TYPE 2, MITOCHONDRIAL"/>
    <property type="match status" value="1"/>
</dbReference>
<dbReference type="GO" id="GO:0005739">
    <property type="term" value="C:mitochondrion"/>
    <property type="evidence" value="ECO:0007669"/>
    <property type="project" value="TreeGrafter"/>
</dbReference>
<sequence length="302" mass="33553">MLHLRRALKPHLDAGELGDYMPPGYQIVSHNETAPEGELAEDGAEWKYAPGPEWTFRVWAGANFQYLKPKIKITNHAELVLGTESFESIRYSGNPTDADCKAFVTISKQYNQGDSEKGEVLISEKRHLCFLKQIPESLKTPKAAKTLKPPAHTDSTYRYTMTPTPELLFRFSALSNNVHKIHYDNEYAKQVYGVPNLIVHGPLTGVLMQEALTKSFADTANAGKEYVVHEFEYKNMAPLWVNEEITVCCRLAKSQDSSSGIGAGAATEESIQHWDTWVEVTKEGGAALAVKGRAKVGVKNLI</sequence>
<dbReference type="EMBL" id="NAJM01000064">
    <property type="protein sequence ID" value="RVX66303.1"/>
    <property type="molecule type" value="Genomic_DNA"/>
</dbReference>
<dbReference type="PANTHER" id="PTHR28152">
    <property type="entry name" value="HYDROXYACYL-THIOESTER DEHYDRATASE TYPE 2, MITOCHONDRIAL"/>
    <property type="match status" value="1"/>
</dbReference>
<evidence type="ECO:0000313" key="2">
    <source>
        <dbReference type="Proteomes" id="UP000288859"/>
    </source>
</evidence>
<reference evidence="1 2" key="1">
    <citation type="submission" date="2017-03" db="EMBL/GenBank/DDBJ databases">
        <title>Genomes of endolithic fungi from Antarctica.</title>
        <authorList>
            <person name="Coleine C."/>
            <person name="Masonjones S."/>
            <person name="Stajich J.E."/>
        </authorList>
    </citation>
    <scope>NUCLEOTIDE SEQUENCE [LARGE SCALE GENOMIC DNA]</scope>
    <source>
        <strain evidence="1 2">CCFEE 6314</strain>
    </source>
</reference>
<proteinExistence type="predicted"/>
<protein>
    <submittedName>
        <fullName evidence="1">Uncharacterized protein</fullName>
    </submittedName>
</protein>
<dbReference type="VEuPathDB" id="FungiDB:PV10_05217"/>
<comment type="caution">
    <text evidence="1">The sequence shown here is derived from an EMBL/GenBank/DDBJ whole genome shotgun (WGS) entry which is preliminary data.</text>
</comment>
<dbReference type="OrthoDB" id="3257538at2759"/>
<gene>
    <name evidence="1" type="ORF">B0A52_09734</name>
</gene>
<dbReference type="InterPro" id="IPR052741">
    <property type="entry name" value="Mitochondrial_HTD2"/>
</dbReference>
<dbReference type="InterPro" id="IPR029069">
    <property type="entry name" value="HotDog_dom_sf"/>
</dbReference>
<accession>A0A438MRP3</accession>